<evidence type="ECO:0000256" key="1">
    <source>
        <dbReference type="ARBA" id="ARBA00004196"/>
    </source>
</evidence>
<dbReference type="RefSeq" id="WP_122545555.1">
    <property type="nucleotide sequence ID" value="NZ_QWIV01000005.1"/>
</dbReference>
<dbReference type="PANTHER" id="PTHR42852:SF6">
    <property type="entry name" value="THIOL:DISULFIDE INTERCHANGE PROTEIN DSBE"/>
    <property type="match status" value="1"/>
</dbReference>
<dbReference type="Pfam" id="PF14289">
    <property type="entry name" value="DUF4369"/>
    <property type="match status" value="1"/>
</dbReference>
<dbReference type="SUPFAM" id="SSF52833">
    <property type="entry name" value="Thioredoxin-like"/>
    <property type="match status" value="1"/>
</dbReference>
<keyword evidence="2" id="KW-0201">Cytochrome c-type biogenesis</keyword>
<proteinExistence type="predicted"/>
<reference evidence="6 7" key="1">
    <citation type="submission" date="2018-08" db="EMBL/GenBank/DDBJ databases">
        <title>Chryseobacterium nematophagum: a novel matrix digesting pathogen of nematodes.</title>
        <authorList>
            <person name="Page A."/>
            <person name="Roberts M."/>
            <person name="Felix M.-A."/>
            <person name="Weir W."/>
        </authorList>
    </citation>
    <scope>NUCLEOTIDE SEQUENCE [LARGE SCALE GENOMIC DNA]</scope>
    <source>
        <strain evidence="6 7">JUb275</strain>
    </source>
</reference>
<protein>
    <submittedName>
        <fullName evidence="6">AhpC/TSA family protein</fullName>
    </submittedName>
</protein>
<evidence type="ECO:0000259" key="5">
    <source>
        <dbReference type="PROSITE" id="PS51352"/>
    </source>
</evidence>
<dbReference type="GO" id="GO:0016491">
    <property type="term" value="F:oxidoreductase activity"/>
    <property type="evidence" value="ECO:0007669"/>
    <property type="project" value="InterPro"/>
</dbReference>
<dbReference type="GO" id="GO:0030313">
    <property type="term" value="C:cell envelope"/>
    <property type="evidence" value="ECO:0007669"/>
    <property type="project" value="UniProtKB-SubCell"/>
</dbReference>
<comment type="subcellular location">
    <subcellularLocation>
        <location evidence="1">Cell envelope</location>
    </subcellularLocation>
</comment>
<name>A0A3M7LDY2_9FLAO</name>
<dbReference type="GO" id="GO:0016209">
    <property type="term" value="F:antioxidant activity"/>
    <property type="evidence" value="ECO:0007669"/>
    <property type="project" value="InterPro"/>
</dbReference>
<dbReference type="CDD" id="cd02966">
    <property type="entry name" value="TlpA_like_family"/>
    <property type="match status" value="1"/>
</dbReference>
<dbReference type="GO" id="GO:0017004">
    <property type="term" value="P:cytochrome complex assembly"/>
    <property type="evidence" value="ECO:0007669"/>
    <property type="project" value="UniProtKB-KW"/>
</dbReference>
<keyword evidence="3" id="KW-1015">Disulfide bond</keyword>
<evidence type="ECO:0000256" key="2">
    <source>
        <dbReference type="ARBA" id="ARBA00022748"/>
    </source>
</evidence>
<evidence type="ECO:0000256" key="3">
    <source>
        <dbReference type="ARBA" id="ARBA00023157"/>
    </source>
</evidence>
<dbReference type="PROSITE" id="PS00194">
    <property type="entry name" value="THIOREDOXIN_1"/>
    <property type="match status" value="1"/>
</dbReference>
<dbReference type="PROSITE" id="PS51352">
    <property type="entry name" value="THIOREDOXIN_2"/>
    <property type="match status" value="1"/>
</dbReference>
<feature type="domain" description="Thioredoxin" evidence="5">
    <location>
        <begin position="232"/>
        <end position="370"/>
    </location>
</feature>
<dbReference type="AlphaFoldDB" id="A0A3M7LDY2"/>
<dbReference type="InterPro" id="IPR025380">
    <property type="entry name" value="DUF4369"/>
</dbReference>
<dbReference type="InterPro" id="IPR050553">
    <property type="entry name" value="Thioredoxin_ResA/DsbE_sf"/>
</dbReference>
<keyword evidence="7" id="KW-1185">Reference proteome</keyword>
<dbReference type="Gene3D" id="3.40.30.10">
    <property type="entry name" value="Glutaredoxin"/>
    <property type="match status" value="1"/>
</dbReference>
<keyword evidence="4" id="KW-0676">Redox-active center</keyword>
<comment type="caution">
    <text evidence="6">The sequence shown here is derived from an EMBL/GenBank/DDBJ whole genome shotgun (WGS) entry which is preliminary data.</text>
</comment>
<dbReference type="Pfam" id="PF00578">
    <property type="entry name" value="AhpC-TSA"/>
    <property type="match status" value="1"/>
</dbReference>
<sequence>MKLLFIVWMSMIPLCILGQSNKTFTVTGTIKNHKDKIIYLKENSLEKNINRFADSCTIKSDGSFTLKTLYTDEHLFSLMLSKNPKAGGVCMLVNDTENINVQLNISNPAENEIKGSVASKDLQDYIVKREGYYTQLEKLEAQKDDPDKLKTKREQLFSNLNIQYNNAIAHVSNATVAIYILSSNPELEWEDALATATGLLKKFPDSKELTSYIGSLEKWVEKEKEVKQFNKDLMGKKAPDFILPDMEGKQVSTGSFKGKYTLIDFWASWCGPCRMENKNVRVLYGQYKNKGFTVVGVSLDENKKAWLKAVRQDKLPWTQLCDFKHFSSEIAIFYKINMLPSNLLLAPDGTVVAVNIFGDVLKNKLNEVMR</sequence>
<dbReference type="InterPro" id="IPR013766">
    <property type="entry name" value="Thioredoxin_domain"/>
</dbReference>
<evidence type="ECO:0000313" key="7">
    <source>
        <dbReference type="Proteomes" id="UP000267524"/>
    </source>
</evidence>
<gene>
    <name evidence="6" type="ORF">D1632_01850</name>
</gene>
<dbReference type="PANTHER" id="PTHR42852">
    <property type="entry name" value="THIOL:DISULFIDE INTERCHANGE PROTEIN DSBE"/>
    <property type="match status" value="1"/>
</dbReference>
<organism evidence="6 7">
    <name type="scientific">Chryseobacterium nematophagum</name>
    <dbReference type="NCBI Taxonomy" id="2305228"/>
    <lineage>
        <taxon>Bacteria</taxon>
        <taxon>Pseudomonadati</taxon>
        <taxon>Bacteroidota</taxon>
        <taxon>Flavobacteriia</taxon>
        <taxon>Flavobacteriales</taxon>
        <taxon>Weeksellaceae</taxon>
        <taxon>Chryseobacterium group</taxon>
        <taxon>Chryseobacterium</taxon>
    </lineage>
</organism>
<evidence type="ECO:0000313" key="6">
    <source>
        <dbReference type="EMBL" id="RMZ60747.1"/>
    </source>
</evidence>
<dbReference type="InterPro" id="IPR000866">
    <property type="entry name" value="AhpC/TSA"/>
</dbReference>
<dbReference type="InterPro" id="IPR017937">
    <property type="entry name" value="Thioredoxin_CS"/>
</dbReference>
<accession>A0A3M7LDY2</accession>
<dbReference type="InterPro" id="IPR036249">
    <property type="entry name" value="Thioredoxin-like_sf"/>
</dbReference>
<dbReference type="Proteomes" id="UP000267524">
    <property type="component" value="Unassembled WGS sequence"/>
</dbReference>
<dbReference type="EMBL" id="QWIV01000005">
    <property type="protein sequence ID" value="RMZ60747.1"/>
    <property type="molecule type" value="Genomic_DNA"/>
</dbReference>
<evidence type="ECO:0000256" key="4">
    <source>
        <dbReference type="ARBA" id="ARBA00023284"/>
    </source>
</evidence>